<evidence type="ECO:0000313" key="3">
    <source>
        <dbReference type="Proteomes" id="UP000285569"/>
    </source>
</evidence>
<evidence type="ECO:0000313" key="2">
    <source>
        <dbReference type="EMBL" id="RHX80881.1"/>
    </source>
</evidence>
<feature type="chain" id="PRO_5047546510" description="DUF481 domain-containing protein" evidence="1">
    <location>
        <begin position="20"/>
        <end position="264"/>
    </location>
</feature>
<feature type="signal peptide" evidence="1">
    <location>
        <begin position="1"/>
        <end position="19"/>
    </location>
</feature>
<evidence type="ECO:0000256" key="1">
    <source>
        <dbReference type="SAM" id="SignalP"/>
    </source>
</evidence>
<gene>
    <name evidence="2" type="ORF">DLM77_08395</name>
</gene>
<keyword evidence="1" id="KW-0732">Signal</keyword>
<protein>
    <recommendedName>
        <fullName evidence="4">DUF481 domain-containing protein</fullName>
    </recommendedName>
</protein>
<reference evidence="2 3" key="2">
    <citation type="journal article" date="2020" name="Int. J. Syst. Evol. Microbiol.">
        <title>Leptospira yasudae sp. nov. and Leptospira stimsonii sp. nov., two new species of the pathogenic group isolated from environmental sources.</title>
        <authorList>
            <person name="Casanovas-Massana A."/>
            <person name="Hamond C."/>
            <person name="Santos L.A."/>
            <person name="de Oliveira D."/>
            <person name="Hacker K.P."/>
            <person name="Balassiano I."/>
            <person name="Costa F."/>
            <person name="Medeiros M.A."/>
            <person name="Reis M.G."/>
            <person name="Ko A.I."/>
            <person name="Wunder E.A."/>
        </authorList>
    </citation>
    <scope>NUCLEOTIDE SEQUENCE [LARGE SCALE GENOMIC DNA]</scope>
    <source>
        <strain evidence="2 3">B21</strain>
    </source>
</reference>
<organism evidence="2 3">
    <name type="scientific">Leptospira yasudae</name>
    <dbReference type="NCBI Taxonomy" id="2202201"/>
    <lineage>
        <taxon>Bacteria</taxon>
        <taxon>Pseudomonadati</taxon>
        <taxon>Spirochaetota</taxon>
        <taxon>Spirochaetia</taxon>
        <taxon>Leptospirales</taxon>
        <taxon>Leptospiraceae</taxon>
        <taxon>Leptospira</taxon>
    </lineage>
</organism>
<dbReference type="Proteomes" id="UP000285569">
    <property type="component" value="Unassembled WGS sequence"/>
</dbReference>
<proteinExistence type="predicted"/>
<name>A0ABX9M5C8_9LEPT</name>
<dbReference type="EMBL" id="QHCR01000003">
    <property type="protein sequence ID" value="RHX80881.1"/>
    <property type="molecule type" value="Genomic_DNA"/>
</dbReference>
<accession>A0ABX9M5C8</accession>
<dbReference type="RefSeq" id="WP_118955585.1">
    <property type="nucleotide sequence ID" value="NZ_QHCR01000003.1"/>
</dbReference>
<sequence length="264" mass="30218">MNAKKIIFLYLIPATVLNAETLFFNSPEPKDRIAGVFQKQKQESGTAEKEVTNAILQAEKTLSKNISVFASMPYTRIQESGEKTREHLNQQQLGMKFSGGFGDLQAIAGSSYYFATGKERMEIGSERFGNFEVYGGLSFRIGSWFFFTNARWNTQMTPYLKERRGEEFEKVWYFETCISFRVDSLEWLLEATRVIRYDPQKENLYSTIVSPGVLAHLQLLSVGISVPITTSRSYEPDGTLAKPNATFEKNDFDYGLIVKVFHYY</sequence>
<comment type="caution">
    <text evidence="2">The sequence shown here is derived from an EMBL/GenBank/DDBJ whole genome shotgun (WGS) entry which is preliminary data.</text>
</comment>
<keyword evidence="3" id="KW-1185">Reference proteome</keyword>
<evidence type="ECO:0008006" key="4">
    <source>
        <dbReference type="Google" id="ProtNLM"/>
    </source>
</evidence>
<reference evidence="3" key="1">
    <citation type="submission" date="2018-05" db="EMBL/GenBank/DDBJ databases">
        <title>Leptospira yasudae sp. nov. and Leptospira stimsonii sp. nov., two pathogenic species of the genus Leptospira isolated from environmental sources.</title>
        <authorList>
            <person name="Casanovas-Massana A."/>
            <person name="Hamond C."/>
            <person name="Santos L.A."/>
            <person name="Hacker K.P."/>
            <person name="Balassiano I."/>
            <person name="Medeiros M.A."/>
            <person name="Reis M.G."/>
            <person name="Ko A.I."/>
            <person name="Wunder E.A."/>
        </authorList>
    </citation>
    <scope>NUCLEOTIDE SEQUENCE [LARGE SCALE GENOMIC DNA]</scope>
    <source>
        <strain evidence="3">B21</strain>
    </source>
</reference>